<organism evidence="5 6">
    <name type="scientific">Natronorubrum sediminis</name>
    <dbReference type="NCBI Taxonomy" id="640943"/>
    <lineage>
        <taxon>Archaea</taxon>
        <taxon>Methanobacteriati</taxon>
        <taxon>Methanobacteriota</taxon>
        <taxon>Stenosarchaea group</taxon>
        <taxon>Halobacteria</taxon>
        <taxon>Halobacteriales</taxon>
        <taxon>Natrialbaceae</taxon>
        <taxon>Natronorubrum</taxon>
    </lineage>
</organism>
<dbReference type="Gene3D" id="3.20.20.370">
    <property type="entry name" value="Glycoside hydrolase/deacetylase"/>
    <property type="match status" value="1"/>
</dbReference>
<name>A0A1H6FLL7_9EURY</name>
<dbReference type="InterPro" id="IPR002509">
    <property type="entry name" value="NODB_dom"/>
</dbReference>
<evidence type="ECO:0000256" key="3">
    <source>
        <dbReference type="SAM" id="MobiDB-lite"/>
    </source>
</evidence>
<comment type="subcellular location">
    <subcellularLocation>
        <location evidence="1">Secreted</location>
    </subcellularLocation>
</comment>
<gene>
    <name evidence="5" type="ORF">SAMN04487967_0494</name>
</gene>
<dbReference type="OrthoDB" id="248140at2157"/>
<evidence type="ECO:0000256" key="1">
    <source>
        <dbReference type="ARBA" id="ARBA00004613"/>
    </source>
</evidence>
<proteinExistence type="predicted"/>
<dbReference type="PROSITE" id="PS51257">
    <property type="entry name" value="PROKAR_LIPOPROTEIN"/>
    <property type="match status" value="1"/>
</dbReference>
<feature type="compositionally biased region" description="Low complexity" evidence="3">
    <location>
        <begin position="45"/>
        <end position="54"/>
    </location>
</feature>
<dbReference type="Proteomes" id="UP000199112">
    <property type="component" value="Unassembled WGS sequence"/>
</dbReference>
<dbReference type="InterPro" id="IPR051398">
    <property type="entry name" value="Polysacch_Deacetylase"/>
</dbReference>
<evidence type="ECO:0000313" key="6">
    <source>
        <dbReference type="Proteomes" id="UP000199112"/>
    </source>
</evidence>
<dbReference type="Pfam" id="PF01522">
    <property type="entry name" value="Polysacc_deac_1"/>
    <property type="match status" value="1"/>
</dbReference>
<dbReference type="EMBL" id="FNWL01000001">
    <property type="protein sequence ID" value="SEH11746.1"/>
    <property type="molecule type" value="Genomic_DNA"/>
</dbReference>
<dbReference type="GO" id="GO:0005576">
    <property type="term" value="C:extracellular region"/>
    <property type="evidence" value="ECO:0007669"/>
    <property type="project" value="UniProtKB-SubCell"/>
</dbReference>
<dbReference type="Gene3D" id="2.60.120.260">
    <property type="entry name" value="Galactose-binding domain-like"/>
    <property type="match status" value="1"/>
</dbReference>
<evidence type="ECO:0000256" key="2">
    <source>
        <dbReference type="ARBA" id="ARBA00022729"/>
    </source>
</evidence>
<dbReference type="CDD" id="cd10970">
    <property type="entry name" value="CE4_DAC_u1_6s"/>
    <property type="match status" value="1"/>
</dbReference>
<dbReference type="PANTHER" id="PTHR34216">
    <property type="match status" value="1"/>
</dbReference>
<keyword evidence="6" id="KW-1185">Reference proteome</keyword>
<dbReference type="RefSeq" id="WP_090504647.1">
    <property type="nucleotide sequence ID" value="NZ_FNWL01000001.1"/>
</dbReference>
<reference evidence="6" key="1">
    <citation type="submission" date="2016-10" db="EMBL/GenBank/DDBJ databases">
        <authorList>
            <person name="Varghese N."/>
            <person name="Submissions S."/>
        </authorList>
    </citation>
    <scope>NUCLEOTIDE SEQUENCE [LARGE SCALE GENOMIC DNA]</scope>
    <source>
        <strain evidence="6">CGMCC 1.8981</strain>
    </source>
</reference>
<keyword evidence="2" id="KW-0732">Signal</keyword>
<evidence type="ECO:0000259" key="4">
    <source>
        <dbReference type="Pfam" id="PF01522"/>
    </source>
</evidence>
<dbReference type="PANTHER" id="PTHR34216:SF3">
    <property type="entry name" value="POLY-BETA-1,6-N-ACETYL-D-GLUCOSAMINE N-DEACETYLASE"/>
    <property type="match status" value="1"/>
</dbReference>
<dbReference type="InterPro" id="IPR011330">
    <property type="entry name" value="Glyco_hydro/deAcase_b/a-brl"/>
</dbReference>
<sequence length="441" mass="49785">MTDNRMTRRRAIALSSTAAIAGLAGCSDRIDSVLGDSDDDEEGSETGSSASALADGVPSLETEYNSREEYSQPGSSLDDFSDIDEWDVVEGSGEADEDEVYDGDHSLHLESDGSDNIVVERDISGEDLTDMDISIAVRTTTPQNITINLRLVDQFGSDRVHSLREVSYREPDVGWFRASPGVFEQSDYDPAMDSLDRIEIQVLHSMDEAEVWVDDLRAHERPDGGYVMLVWDDGFTDYYETASPLHDEYDFPTIQAPVPQWTQQGRDGIMTTEELLERQDEGDQIVLHGTHNPIHEYEDEEDIQSRLESDKQWFINNEFEGANYIVYPHNSFDKTSLEYISDYHYCGGFNQSGNVNTTSVYGFDPLVLPRTIGHDLDIATQCVDLAAAHNQCTILNFHAFDEDNTMSEDDYEELLEHIDEADVEVITFDDLWELRTAQHHE</sequence>
<dbReference type="SUPFAM" id="SSF88713">
    <property type="entry name" value="Glycoside hydrolase/deacetylase"/>
    <property type="match status" value="1"/>
</dbReference>
<accession>A0A1H6FLL7</accession>
<dbReference type="GO" id="GO:0016810">
    <property type="term" value="F:hydrolase activity, acting on carbon-nitrogen (but not peptide) bonds"/>
    <property type="evidence" value="ECO:0007669"/>
    <property type="project" value="InterPro"/>
</dbReference>
<feature type="domain" description="NodB homology" evidence="4">
    <location>
        <begin position="222"/>
        <end position="345"/>
    </location>
</feature>
<evidence type="ECO:0000313" key="5">
    <source>
        <dbReference type="EMBL" id="SEH11746.1"/>
    </source>
</evidence>
<protein>
    <submittedName>
        <fullName evidence="5">Peptidoglycan/xylan/chitin deacetylase, PgdA/CDA1 family</fullName>
    </submittedName>
</protein>
<dbReference type="GO" id="GO:0005975">
    <property type="term" value="P:carbohydrate metabolic process"/>
    <property type="evidence" value="ECO:0007669"/>
    <property type="project" value="InterPro"/>
</dbReference>
<dbReference type="AlphaFoldDB" id="A0A1H6FLL7"/>
<feature type="region of interest" description="Disordered" evidence="3">
    <location>
        <begin position="31"/>
        <end position="82"/>
    </location>
</feature>